<proteinExistence type="inferred from homology"/>
<dbReference type="GO" id="GO:0006094">
    <property type="term" value="P:gluconeogenesis"/>
    <property type="evidence" value="ECO:0007669"/>
    <property type="project" value="TreeGrafter"/>
</dbReference>
<dbReference type="InterPro" id="IPR015824">
    <property type="entry name" value="Phosphoglycerate_kinase_N"/>
</dbReference>
<keyword evidence="6 7" id="KW-0067">ATP-binding</keyword>
<dbReference type="AlphaFoldDB" id="A0A1G1WE02"/>
<dbReference type="Proteomes" id="UP000176389">
    <property type="component" value="Unassembled WGS sequence"/>
</dbReference>
<feature type="binding site" evidence="7">
    <location>
        <position position="189"/>
    </location>
    <ligand>
        <name>ATP</name>
        <dbReference type="ChEBI" id="CHEBI:30616"/>
    </ligand>
</feature>
<evidence type="ECO:0000256" key="3">
    <source>
        <dbReference type="ARBA" id="ARBA00022679"/>
    </source>
</evidence>
<dbReference type="Gene3D" id="3.40.50.1260">
    <property type="entry name" value="Phosphoglycerate kinase, N-terminal domain"/>
    <property type="match status" value="3"/>
</dbReference>
<evidence type="ECO:0000256" key="5">
    <source>
        <dbReference type="ARBA" id="ARBA00022777"/>
    </source>
</evidence>
<dbReference type="STRING" id="1802596.A2Z11_03715"/>
<dbReference type="InterPro" id="IPR001576">
    <property type="entry name" value="Phosphoglycerate_kinase"/>
</dbReference>
<keyword evidence="4" id="KW-0547">Nucleotide-binding</keyword>
<dbReference type="PANTHER" id="PTHR11406:SF23">
    <property type="entry name" value="PHOSPHOGLYCERATE KINASE 1, CHLOROPLASTIC-RELATED"/>
    <property type="match status" value="1"/>
</dbReference>
<keyword evidence="5 8" id="KW-0418">Kinase</keyword>
<feature type="binding site" evidence="7">
    <location>
        <position position="262"/>
    </location>
    <ligand>
        <name>ATP</name>
        <dbReference type="ChEBI" id="CHEBI:30616"/>
    </ligand>
</feature>
<dbReference type="PANTHER" id="PTHR11406">
    <property type="entry name" value="PHOSPHOGLYCERATE KINASE"/>
    <property type="match status" value="1"/>
</dbReference>
<dbReference type="EMBL" id="MHCS01000045">
    <property type="protein sequence ID" value="OGY25507.1"/>
    <property type="molecule type" value="Genomic_DNA"/>
</dbReference>
<protein>
    <recommendedName>
        <fullName evidence="2 8">Phosphoglycerate kinase</fullName>
        <ecNumber evidence="2 8">2.7.2.3</ecNumber>
    </recommendedName>
</protein>
<comment type="similarity">
    <text evidence="8">Belongs to the phosphoglycerate kinase family.</text>
</comment>
<gene>
    <name evidence="9" type="ORF">A2Z11_03715</name>
</gene>
<dbReference type="GO" id="GO:0006096">
    <property type="term" value="P:glycolytic process"/>
    <property type="evidence" value="ECO:0007669"/>
    <property type="project" value="InterPro"/>
</dbReference>
<evidence type="ECO:0000313" key="9">
    <source>
        <dbReference type="EMBL" id="OGY25507.1"/>
    </source>
</evidence>
<name>A0A1G1WE02_9BACT</name>
<comment type="catalytic activity">
    <reaction evidence="1 8">
        <text>(2R)-3-phosphoglycerate + ATP = (2R)-3-phospho-glyceroyl phosphate + ADP</text>
        <dbReference type="Rhea" id="RHEA:14801"/>
        <dbReference type="ChEBI" id="CHEBI:30616"/>
        <dbReference type="ChEBI" id="CHEBI:57604"/>
        <dbReference type="ChEBI" id="CHEBI:58272"/>
        <dbReference type="ChEBI" id="CHEBI:456216"/>
        <dbReference type="EC" id="2.7.2.3"/>
    </reaction>
</comment>
<comment type="caution">
    <text evidence="9">The sequence shown here is derived from an EMBL/GenBank/DDBJ whole genome shotgun (WGS) entry which is preliminary data.</text>
</comment>
<evidence type="ECO:0000256" key="7">
    <source>
        <dbReference type="PIRSR" id="PIRSR000724-2"/>
    </source>
</evidence>
<dbReference type="GO" id="GO:0005524">
    <property type="term" value="F:ATP binding"/>
    <property type="evidence" value="ECO:0007669"/>
    <property type="project" value="UniProtKB-KW"/>
</dbReference>
<dbReference type="GO" id="GO:0004618">
    <property type="term" value="F:phosphoglycerate kinase activity"/>
    <property type="evidence" value="ECO:0007669"/>
    <property type="project" value="UniProtKB-EC"/>
</dbReference>
<evidence type="ECO:0000256" key="2">
    <source>
        <dbReference type="ARBA" id="ARBA00013061"/>
    </source>
</evidence>
<organism evidence="9 10">
    <name type="scientific">Candidatus Woykebacteria bacterium RBG_16_43_9</name>
    <dbReference type="NCBI Taxonomy" id="1802596"/>
    <lineage>
        <taxon>Bacteria</taxon>
        <taxon>Candidatus Woykeibacteriota</taxon>
    </lineage>
</organism>
<dbReference type="Pfam" id="PF00162">
    <property type="entry name" value="PGK"/>
    <property type="match status" value="2"/>
</dbReference>
<dbReference type="SUPFAM" id="SSF53748">
    <property type="entry name" value="Phosphoglycerate kinase"/>
    <property type="match status" value="1"/>
</dbReference>
<keyword evidence="3 8" id="KW-0808">Transferase</keyword>
<evidence type="ECO:0000256" key="4">
    <source>
        <dbReference type="ARBA" id="ARBA00022741"/>
    </source>
</evidence>
<evidence type="ECO:0000256" key="8">
    <source>
        <dbReference type="RuleBase" id="RU000532"/>
    </source>
</evidence>
<reference evidence="9 10" key="1">
    <citation type="journal article" date="2016" name="Nat. Commun.">
        <title>Thousands of microbial genomes shed light on interconnected biogeochemical processes in an aquifer system.</title>
        <authorList>
            <person name="Anantharaman K."/>
            <person name="Brown C.T."/>
            <person name="Hug L.A."/>
            <person name="Sharon I."/>
            <person name="Castelle C.J."/>
            <person name="Probst A.J."/>
            <person name="Thomas B.C."/>
            <person name="Singh A."/>
            <person name="Wilkins M.J."/>
            <person name="Karaoz U."/>
            <person name="Brodie E.L."/>
            <person name="Williams K.H."/>
            <person name="Hubbard S.S."/>
            <person name="Banfield J.F."/>
        </authorList>
    </citation>
    <scope>NUCLEOTIDE SEQUENCE [LARGE SCALE GENOMIC DNA]</scope>
</reference>
<accession>A0A1G1WE02</accession>
<evidence type="ECO:0000256" key="1">
    <source>
        <dbReference type="ARBA" id="ARBA00000642"/>
    </source>
</evidence>
<dbReference type="GO" id="GO:0005829">
    <property type="term" value="C:cytosol"/>
    <property type="evidence" value="ECO:0007669"/>
    <property type="project" value="TreeGrafter"/>
</dbReference>
<dbReference type="InterPro" id="IPR036043">
    <property type="entry name" value="Phosphoglycerate_kinase_sf"/>
</dbReference>
<evidence type="ECO:0000256" key="6">
    <source>
        <dbReference type="ARBA" id="ARBA00022840"/>
    </source>
</evidence>
<dbReference type="PIRSF" id="PIRSF000724">
    <property type="entry name" value="Pgk"/>
    <property type="match status" value="1"/>
</dbReference>
<dbReference type="GO" id="GO:0043531">
    <property type="term" value="F:ADP binding"/>
    <property type="evidence" value="ECO:0007669"/>
    <property type="project" value="TreeGrafter"/>
</dbReference>
<dbReference type="PRINTS" id="PR00477">
    <property type="entry name" value="PHGLYCKINASE"/>
</dbReference>
<sequence>MKLVKDAEVSGKRVIVRCDFDVPIKSGTIQDDSRIKNTIPTLKLLLEKGVPLILISHIDRPKGPDPSLSLKPVKEQLEKSLGEEIAFQENLEVDSKAKINLLENLRFWPQEEGNDENFSKKLSTLGDIFVNECFATAHRSHASVVGIPKFLPAYAGLNLSRELEELNKILDHPSRPLVAIIGGAKIETKLPAIFNLAKAADKILVGGKLMFEVERRSLPENVVVAHDDVDTKDIGSGSAKMFHDIISEAKMIVWNGPMGVFEEDKYMVGTKEVANSVVEANAYSVVGGGDTISALNKLELLSKINFVSTGGGAMLELLAGKTLPGLKVLE</sequence>
<evidence type="ECO:0000313" key="10">
    <source>
        <dbReference type="Proteomes" id="UP000176389"/>
    </source>
</evidence>
<dbReference type="EC" id="2.7.2.3" evidence="2 8"/>
<feature type="binding site" evidence="7">
    <location>
        <begin position="288"/>
        <end position="291"/>
    </location>
    <ligand>
        <name>ATP</name>
        <dbReference type="ChEBI" id="CHEBI:30616"/>
    </ligand>
</feature>